<sequence>MLPAQKKQTLAVIEFEGFGISGPEIQILTNRLRTNMTQLGVYRVIERGLILRILEEQNLQMTGCTSGECIVGVRKLLGTQLILTRSFGKGDREKALAAGCTGYLEKPINTETIMAEIEKYL</sequence>
<gene>
    <name evidence="1" type="ORF">S01H1_08084</name>
</gene>
<dbReference type="AlphaFoldDB" id="X0SF22"/>
<comment type="caution">
    <text evidence="1">The sequence shown here is derived from an EMBL/GenBank/DDBJ whole genome shotgun (WGS) entry which is preliminary data.</text>
</comment>
<dbReference type="EMBL" id="BARS01004147">
    <property type="protein sequence ID" value="GAF73736.1"/>
    <property type="molecule type" value="Genomic_DNA"/>
</dbReference>
<dbReference type="Gene3D" id="3.40.50.10610">
    <property type="entry name" value="ABC-type transport auxiliary lipoprotein component"/>
    <property type="match status" value="1"/>
</dbReference>
<proteinExistence type="predicted"/>
<accession>X0SF22</accession>
<protein>
    <recommendedName>
        <fullName evidence="2">Response regulatory domain-containing protein</fullName>
    </recommendedName>
</protein>
<name>X0SF22_9ZZZZ</name>
<organism evidence="1">
    <name type="scientific">marine sediment metagenome</name>
    <dbReference type="NCBI Taxonomy" id="412755"/>
    <lineage>
        <taxon>unclassified sequences</taxon>
        <taxon>metagenomes</taxon>
        <taxon>ecological metagenomes</taxon>
    </lineage>
</organism>
<evidence type="ECO:0008006" key="2">
    <source>
        <dbReference type="Google" id="ProtNLM"/>
    </source>
</evidence>
<dbReference type="SUPFAM" id="SSF52172">
    <property type="entry name" value="CheY-like"/>
    <property type="match status" value="1"/>
</dbReference>
<reference evidence="1" key="1">
    <citation type="journal article" date="2014" name="Front. Microbiol.">
        <title>High frequency of phylogenetically diverse reductive dehalogenase-homologous genes in deep subseafloor sedimentary metagenomes.</title>
        <authorList>
            <person name="Kawai M."/>
            <person name="Futagami T."/>
            <person name="Toyoda A."/>
            <person name="Takaki Y."/>
            <person name="Nishi S."/>
            <person name="Hori S."/>
            <person name="Arai W."/>
            <person name="Tsubouchi T."/>
            <person name="Morono Y."/>
            <person name="Uchiyama I."/>
            <person name="Ito T."/>
            <person name="Fujiyama A."/>
            <person name="Inagaki F."/>
            <person name="Takami H."/>
        </authorList>
    </citation>
    <scope>NUCLEOTIDE SEQUENCE</scope>
    <source>
        <strain evidence="1">Expedition CK06-06</strain>
    </source>
</reference>
<evidence type="ECO:0000313" key="1">
    <source>
        <dbReference type="EMBL" id="GAF73736.1"/>
    </source>
</evidence>
<dbReference type="InterPro" id="IPR011006">
    <property type="entry name" value="CheY-like_superfamily"/>
</dbReference>